<evidence type="ECO:0000313" key="3">
    <source>
        <dbReference type="Proteomes" id="UP000051139"/>
    </source>
</evidence>
<name>A0A0R2KWK7_9LACO</name>
<reference evidence="1 4" key="2">
    <citation type="submission" date="2019-07" db="EMBL/GenBank/DDBJ databases">
        <title>Whole genome shotgun sequence of Lactobacillus siliginis NBRC 101315.</title>
        <authorList>
            <person name="Hosoyama A."/>
            <person name="Uohara A."/>
            <person name="Ohji S."/>
            <person name="Ichikawa N."/>
        </authorList>
    </citation>
    <scope>NUCLEOTIDE SEQUENCE [LARGE SCALE GENOMIC DNA]</scope>
    <source>
        <strain evidence="1 4">NBRC 101315</strain>
    </source>
</reference>
<accession>A0A0R2KWK7</accession>
<evidence type="ECO:0000313" key="4">
    <source>
        <dbReference type="Proteomes" id="UP000321429"/>
    </source>
</evidence>
<dbReference type="Proteomes" id="UP000051139">
    <property type="component" value="Unassembled WGS sequence"/>
</dbReference>
<reference evidence="2 3" key="1">
    <citation type="journal article" date="2015" name="Genome Announc.">
        <title>Expanding the biotechnology potential of lactobacilli through comparative genomics of 213 strains and associated genera.</title>
        <authorList>
            <person name="Sun Z."/>
            <person name="Harris H.M."/>
            <person name="McCann A."/>
            <person name="Guo C."/>
            <person name="Argimon S."/>
            <person name="Zhang W."/>
            <person name="Yang X."/>
            <person name="Jeffery I.B."/>
            <person name="Cooney J.C."/>
            <person name="Kagawa T.F."/>
            <person name="Liu W."/>
            <person name="Song Y."/>
            <person name="Salvetti E."/>
            <person name="Wrobel A."/>
            <person name="Rasinkangas P."/>
            <person name="Parkhill J."/>
            <person name="Rea M.C."/>
            <person name="O'Sullivan O."/>
            <person name="Ritari J."/>
            <person name="Douillard F.P."/>
            <person name="Paul Ross R."/>
            <person name="Yang R."/>
            <person name="Briner A.E."/>
            <person name="Felis G.E."/>
            <person name="de Vos W.M."/>
            <person name="Barrangou R."/>
            <person name="Klaenhammer T.R."/>
            <person name="Caufield P.W."/>
            <person name="Cui Y."/>
            <person name="Zhang H."/>
            <person name="O'Toole P.W."/>
        </authorList>
    </citation>
    <scope>NUCLEOTIDE SEQUENCE [LARGE SCALE GENOMIC DNA]</scope>
    <source>
        <strain evidence="2 3">DSM 22696</strain>
    </source>
</reference>
<protein>
    <submittedName>
        <fullName evidence="2">Uncharacterized protein</fullName>
    </submittedName>
</protein>
<proteinExistence type="predicted"/>
<dbReference type="RefSeq" id="WP_057811511.1">
    <property type="nucleotide sequence ID" value="NZ_BJUD01000039.1"/>
</dbReference>
<gene>
    <name evidence="2" type="ORF">IV55_GL000641</name>
    <name evidence="1" type="ORF">LSI01_15360</name>
</gene>
<evidence type="ECO:0000313" key="1">
    <source>
        <dbReference type="EMBL" id="GEK29225.1"/>
    </source>
</evidence>
<organism evidence="2 3">
    <name type="scientific">Furfurilactobacillus siliginis</name>
    <dbReference type="NCBI Taxonomy" id="348151"/>
    <lineage>
        <taxon>Bacteria</taxon>
        <taxon>Bacillati</taxon>
        <taxon>Bacillota</taxon>
        <taxon>Bacilli</taxon>
        <taxon>Lactobacillales</taxon>
        <taxon>Lactobacillaceae</taxon>
        <taxon>Furfurilactobacillus</taxon>
    </lineage>
</organism>
<sequence>MSNLQASLDQTINLHDAQLNDYTVNALAMGNRYVQFDFKSTGFNGSVVGTRRKDDLYSVMLNDQERLVELI</sequence>
<keyword evidence="3" id="KW-1185">Reference proteome</keyword>
<dbReference type="EMBL" id="JQCB01000018">
    <property type="protein sequence ID" value="KRN93983.1"/>
    <property type="molecule type" value="Genomic_DNA"/>
</dbReference>
<comment type="caution">
    <text evidence="2">The sequence shown here is derived from an EMBL/GenBank/DDBJ whole genome shotgun (WGS) entry which is preliminary data.</text>
</comment>
<dbReference type="PATRIC" id="fig|348151.3.peg.657"/>
<dbReference type="AlphaFoldDB" id="A0A0R2KWK7"/>
<dbReference type="Proteomes" id="UP000321429">
    <property type="component" value="Unassembled WGS sequence"/>
</dbReference>
<evidence type="ECO:0000313" key="2">
    <source>
        <dbReference type="EMBL" id="KRN93983.1"/>
    </source>
</evidence>
<dbReference type="EMBL" id="BJUD01000039">
    <property type="protein sequence ID" value="GEK29225.1"/>
    <property type="molecule type" value="Genomic_DNA"/>
</dbReference>